<reference evidence="12" key="2">
    <citation type="submission" date="2004-08" db="EMBL/GenBank/DDBJ databases">
        <authorList>
            <person name="Putnam N."/>
            <person name="Detter J.C."/>
            <person name="Richardson P.M."/>
            <person name="Rokhsar D."/>
        </authorList>
    </citation>
    <scope>NUCLEOTIDE SEQUENCE</scope>
</reference>
<evidence type="ECO:0000256" key="8">
    <source>
        <dbReference type="ARBA" id="ARBA00037993"/>
    </source>
</evidence>
<comment type="function">
    <text evidence="7 11">Catalyzes the ATP-dependent conversion of 7-carboxy-7-deazaguanine (CDG) to 7-cyano-7-deazaguanine (preQ(0)).</text>
</comment>
<dbReference type="HAMAP" id="MF_01633">
    <property type="entry name" value="QueC"/>
    <property type="match status" value="1"/>
</dbReference>
<dbReference type="PIRSF" id="PIRSF006293">
    <property type="entry name" value="ExsB"/>
    <property type="match status" value="1"/>
</dbReference>
<accession>Q649N4</accession>
<dbReference type="PANTHER" id="PTHR42914">
    <property type="entry name" value="7-CYANO-7-DEAZAGUANINE SYNTHASE"/>
    <property type="match status" value="1"/>
</dbReference>
<dbReference type="GO" id="GO:0008270">
    <property type="term" value="F:zinc ion binding"/>
    <property type="evidence" value="ECO:0007669"/>
    <property type="project" value="UniProtKB-UniRule"/>
</dbReference>
<proteinExistence type="inferred from homology"/>
<dbReference type="PANTHER" id="PTHR42914:SF1">
    <property type="entry name" value="7-CYANO-7-DEAZAGUANINE SYNTHASE"/>
    <property type="match status" value="1"/>
</dbReference>
<dbReference type="EMBL" id="AY714862">
    <property type="protein sequence ID" value="AAU83893.1"/>
    <property type="molecule type" value="Genomic_DNA"/>
</dbReference>
<feature type="binding site" evidence="11">
    <location>
        <position position="205"/>
    </location>
    <ligand>
        <name>Zn(2+)</name>
        <dbReference type="ChEBI" id="CHEBI:29105"/>
    </ligand>
</feature>
<feature type="binding site" evidence="11">
    <location>
        <position position="208"/>
    </location>
    <ligand>
        <name>Zn(2+)</name>
        <dbReference type="ChEBI" id="CHEBI:29105"/>
    </ligand>
</feature>
<feature type="binding site" evidence="11">
    <location>
        <position position="202"/>
    </location>
    <ligand>
        <name>Zn(2+)</name>
        <dbReference type="ChEBI" id="CHEBI:29105"/>
    </ligand>
</feature>
<dbReference type="InterPro" id="IPR018317">
    <property type="entry name" value="QueC"/>
</dbReference>
<evidence type="ECO:0000256" key="1">
    <source>
        <dbReference type="ARBA" id="ARBA00005061"/>
    </source>
</evidence>
<keyword evidence="6 11" id="KW-0067">ATP-binding</keyword>
<keyword evidence="5 11" id="KW-0862">Zinc</keyword>
<dbReference type="Pfam" id="PF06508">
    <property type="entry name" value="QueC"/>
    <property type="match status" value="1"/>
</dbReference>
<feature type="binding site" evidence="11">
    <location>
        <position position="194"/>
    </location>
    <ligand>
        <name>Zn(2+)</name>
        <dbReference type="ChEBI" id="CHEBI:29105"/>
    </ligand>
</feature>
<name>Q649N4_UNCAG</name>
<evidence type="ECO:0000256" key="5">
    <source>
        <dbReference type="ARBA" id="ARBA00022833"/>
    </source>
</evidence>
<organism evidence="12">
    <name type="scientific">Uncultured archaeon GZfos26G2</name>
    <dbReference type="NCBI Taxonomy" id="3386331"/>
    <lineage>
        <taxon>Archaea</taxon>
        <taxon>Methanobacteriati</taxon>
        <taxon>Methanobacteriota</taxon>
        <taxon>Stenosarchaea group</taxon>
        <taxon>Methanomicrobia</taxon>
        <taxon>Candidatus Methanophagales</taxon>
        <taxon>Candidatus Methanophagaceae</taxon>
        <taxon>Candidatus Methanophaga</taxon>
    </lineage>
</organism>
<comment type="pathway">
    <text evidence="1 11">Purine metabolism; 7-cyano-7-deazaguanine biosynthesis.</text>
</comment>
<dbReference type="SUPFAM" id="SSF52402">
    <property type="entry name" value="Adenine nucleotide alpha hydrolases-like"/>
    <property type="match status" value="1"/>
</dbReference>
<evidence type="ECO:0000256" key="11">
    <source>
        <dbReference type="HAMAP-Rule" id="MF_01633"/>
    </source>
</evidence>
<evidence type="ECO:0000256" key="10">
    <source>
        <dbReference type="ARBA" id="ARBA00047890"/>
    </source>
</evidence>
<protein>
    <recommendedName>
        <fullName evidence="9 11">7-cyano-7-deazaguanine synthase</fullName>
        <ecNumber evidence="9 11">6.3.4.20</ecNumber>
    </recommendedName>
    <alternativeName>
        <fullName evidence="11">7-cyano-7-carbaguanine synthase</fullName>
    </alternativeName>
    <alternativeName>
        <fullName evidence="11">Archaeosine biosynthesis protein QueC</fullName>
    </alternativeName>
    <alternativeName>
        <fullName evidence="11">PreQ(0) synthase</fullName>
    </alternativeName>
</protein>
<keyword evidence="3 11" id="KW-0479">Metal-binding</keyword>
<comment type="catalytic activity">
    <reaction evidence="10 11">
        <text>7-carboxy-7-carbaguanine + NH4(+) + 2 ATP = 7-cyano-7-carbaguanine + 2 AMP + 2 diphosphate + 2 H(+)</text>
        <dbReference type="Rhea" id="RHEA:27982"/>
        <dbReference type="ChEBI" id="CHEBI:15378"/>
        <dbReference type="ChEBI" id="CHEBI:28938"/>
        <dbReference type="ChEBI" id="CHEBI:30616"/>
        <dbReference type="ChEBI" id="CHEBI:33019"/>
        <dbReference type="ChEBI" id="CHEBI:45075"/>
        <dbReference type="ChEBI" id="CHEBI:61036"/>
        <dbReference type="ChEBI" id="CHEBI:456215"/>
        <dbReference type="EC" id="6.3.4.20"/>
    </reaction>
</comment>
<dbReference type="NCBIfam" id="TIGR00364">
    <property type="entry name" value="7-cyano-7-deazaguanine synthase QueC"/>
    <property type="match status" value="1"/>
</dbReference>
<dbReference type="CDD" id="cd01995">
    <property type="entry name" value="QueC-like"/>
    <property type="match status" value="1"/>
</dbReference>
<evidence type="ECO:0000256" key="2">
    <source>
        <dbReference type="ARBA" id="ARBA00022598"/>
    </source>
</evidence>
<dbReference type="AlphaFoldDB" id="Q649N4"/>
<dbReference type="GO" id="GO:0016879">
    <property type="term" value="F:ligase activity, forming carbon-nitrogen bonds"/>
    <property type="evidence" value="ECO:0007669"/>
    <property type="project" value="UniProtKB-UniRule"/>
</dbReference>
<feature type="binding site" evidence="11">
    <location>
        <begin position="9"/>
        <end position="19"/>
    </location>
    <ligand>
        <name>ATP</name>
        <dbReference type="ChEBI" id="CHEBI:30616"/>
    </ligand>
</feature>
<reference evidence="12" key="1">
    <citation type="journal article" date="2004" name="Science">
        <title>Reverse methanogenesis: testing the hypothesis with environmental genomics.</title>
        <authorList>
            <person name="Hallam S.J."/>
            <person name="Putnam N."/>
            <person name="Preston C.M."/>
            <person name="Detter J.C."/>
            <person name="Rokhsar D."/>
            <person name="Richardson P.M."/>
            <person name="DeLong E.F."/>
        </authorList>
    </citation>
    <scope>NUCLEOTIDE SEQUENCE</scope>
</reference>
<evidence type="ECO:0000256" key="3">
    <source>
        <dbReference type="ARBA" id="ARBA00022723"/>
    </source>
</evidence>
<dbReference type="Gene3D" id="3.40.50.620">
    <property type="entry name" value="HUPs"/>
    <property type="match status" value="1"/>
</dbReference>
<evidence type="ECO:0000313" key="12">
    <source>
        <dbReference type="EMBL" id="AAU83893.1"/>
    </source>
</evidence>
<sequence length="242" mass="26857">MTKIAVCVCSGGIDSTVTATIAAKEGYELHFFHASYGQRAEAREKEVVEEIAAYLNAKELKFAELPFLKELGGSSLTDIARSVPVGKEVNLDEEKETPSTWVPCRNIILLANASAFAEVISADAIFVGFNAEEARSYPDNEKEFVDRYNAVLEKAVAYYCRPPTLKAPLVDLLKPEIIKKGVEVKAPLQLSYSCYLGDKKHCGICESCQHRRRGFKEAGVEDPTEYKFTAETTKSAYLLKKR</sequence>
<evidence type="ECO:0000256" key="6">
    <source>
        <dbReference type="ARBA" id="ARBA00022840"/>
    </source>
</evidence>
<evidence type="ECO:0000256" key="9">
    <source>
        <dbReference type="ARBA" id="ARBA00039149"/>
    </source>
</evidence>
<evidence type="ECO:0000256" key="7">
    <source>
        <dbReference type="ARBA" id="ARBA00037768"/>
    </source>
</evidence>
<dbReference type="GO" id="GO:0005524">
    <property type="term" value="F:ATP binding"/>
    <property type="evidence" value="ECO:0007669"/>
    <property type="project" value="UniProtKB-UniRule"/>
</dbReference>
<dbReference type="InterPro" id="IPR014729">
    <property type="entry name" value="Rossmann-like_a/b/a_fold"/>
</dbReference>
<comment type="similarity">
    <text evidence="8 11">Belongs to the QueC family.</text>
</comment>
<evidence type="ECO:0000256" key="4">
    <source>
        <dbReference type="ARBA" id="ARBA00022741"/>
    </source>
</evidence>
<dbReference type="UniPathway" id="UPA00391"/>
<dbReference type="EC" id="6.3.4.20" evidence="9 11"/>
<gene>
    <name evidence="11" type="primary">queC</name>
    <name evidence="12" type="ORF">GZ34H9_11</name>
</gene>
<keyword evidence="4 11" id="KW-0547">Nucleotide-binding</keyword>
<comment type="cofactor">
    <cofactor evidence="11">
        <name>Zn(2+)</name>
        <dbReference type="ChEBI" id="CHEBI:29105"/>
    </cofactor>
    <text evidence="11">Binds 1 zinc ion per subunit.</text>
</comment>
<keyword evidence="2 11" id="KW-0436">Ligase</keyword>